<sequence length="61" mass="7084">MINTKYDKEISCTNIVKVYLFSLSTECLLKGINLGSLTNYRRIDIRGKNKILLIIVIFYII</sequence>
<gene>
    <name evidence="1" type="ORF">psyc5s11_12120</name>
</gene>
<organism evidence="1 2">
    <name type="scientific">Clostridium gelidum</name>
    <dbReference type="NCBI Taxonomy" id="704125"/>
    <lineage>
        <taxon>Bacteria</taxon>
        <taxon>Bacillati</taxon>
        <taxon>Bacillota</taxon>
        <taxon>Clostridia</taxon>
        <taxon>Eubacteriales</taxon>
        <taxon>Clostridiaceae</taxon>
        <taxon>Clostridium</taxon>
    </lineage>
</organism>
<reference evidence="2" key="1">
    <citation type="submission" date="2021-07" db="EMBL/GenBank/DDBJ databases">
        <title>Complete genome sequencing of a Clostridium isolate.</title>
        <authorList>
            <person name="Ueki A."/>
            <person name="Tonouchi A."/>
        </authorList>
    </citation>
    <scope>NUCLEOTIDE SEQUENCE [LARGE SCALE GENOMIC DNA]</scope>
    <source>
        <strain evidence="2">C5S11</strain>
    </source>
</reference>
<keyword evidence="2" id="KW-1185">Reference proteome</keyword>
<dbReference type="RefSeq" id="WP_224036768.1">
    <property type="nucleotide sequence ID" value="NZ_AP024849.1"/>
</dbReference>
<proteinExistence type="predicted"/>
<dbReference type="EMBL" id="AP024849">
    <property type="protein sequence ID" value="BCZ45145.1"/>
    <property type="molecule type" value="Genomic_DNA"/>
</dbReference>
<protein>
    <submittedName>
        <fullName evidence="1">Uncharacterized protein</fullName>
    </submittedName>
</protein>
<name>A0ABN6ISG0_9CLOT</name>
<evidence type="ECO:0000313" key="1">
    <source>
        <dbReference type="EMBL" id="BCZ45145.1"/>
    </source>
</evidence>
<evidence type="ECO:0000313" key="2">
    <source>
        <dbReference type="Proteomes" id="UP000824633"/>
    </source>
</evidence>
<accession>A0ABN6ISG0</accession>
<dbReference type="Proteomes" id="UP000824633">
    <property type="component" value="Chromosome"/>
</dbReference>